<keyword evidence="1" id="KW-0732">Signal</keyword>
<dbReference type="SUPFAM" id="SSF56601">
    <property type="entry name" value="beta-lactamase/transpeptidase-like"/>
    <property type="match status" value="1"/>
</dbReference>
<dbReference type="PANTHER" id="PTHR43283:SF3">
    <property type="entry name" value="BETA-LACTAMASE FAMILY PROTEIN (AFU_ORTHOLOGUE AFUA_5G07500)"/>
    <property type="match status" value="1"/>
</dbReference>
<dbReference type="InterPro" id="IPR050789">
    <property type="entry name" value="Diverse_Enzym_Activities"/>
</dbReference>
<gene>
    <name evidence="3" type="ORF">NIASO_15810</name>
</gene>
<organism evidence="3 4">
    <name type="scientific">Niabella soli DSM 19437</name>
    <dbReference type="NCBI Taxonomy" id="929713"/>
    <lineage>
        <taxon>Bacteria</taxon>
        <taxon>Pseudomonadati</taxon>
        <taxon>Bacteroidota</taxon>
        <taxon>Chitinophagia</taxon>
        <taxon>Chitinophagales</taxon>
        <taxon>Chitinophagaceae</taxon>
        <taxon>Niabella</taxon>
    </lineage>
</organism>
<reference evidence="3 4" key="1">
    <citation type="submission" date="2013-12" db="EMBL/GenBank/DDBJ databases">
        <authorList>
            <consortium name="DOE Joint Genome Institute"/>
            <person name="Eisen J."/>
            <person name="Huntemann M."/>
            <person name="Han J."/>
            <person name="Chen A."/>
            <person name="Kyrpides N."/>
            <person name="Mavromatis K."/>
            <person name="Markowitz V."/>
            <person name="Palaniappan K."/>
            <person name="Ivanova N."/>
            <person name="Schaumberg A."/>
            <person name="Pati A."/>
            <person name="Liolios K."/>
            <person name="Nordberg H.P."/>
            <person name="Cantor M.N."/>
            <person name="Hua S.X."/>
            <person name="Woyke T."/>
        </authorList>
    </citation>
    <scope>NUCLEOTIDE SEQUENCE [LARGE SCALE GENOMIC DNA]</scope>
    <source>
        <strain evidence="4">DSM 19437</strain>
    </source>
</reference>
<dbReference type="Proteomes" id="UP000003586">
    <property type="component" value="Chromosome"/>
</dbReference>
<name>W0F453_9BACT</name>
<dbReference type="InterPro" id="IPR001466">
    <property type="entry name" value="Beta-lactam-related"/>
</dbReference>
<dbReference type="eggNOG" id="COG1680">
    <property type="taxonomic scope" value="Bacteria"/>
</dbReference>
<dbReference type="RefSeq" id="WP_008587059.1">
    <property type="nucleotide sequence ID" value="NZ_CP007035.1"/>
</dbReference>
<proteinExistence type="predicted"/>
<dbReference type="PANTHER" id="PTHR43283">
    <property type="entry name" value="BETA-LACTAMASE-RELATED"/>
    <property type="match status" value="1"/>
</dbReference>
<evidence type="ECO:0000313" key="3">
    <source>
        <dbReference type="EMBL" id="AHF16224.1"/>
    </source>
</evidence>
<feature type="chain" id="PRO_5004788508" evidence="1">
    <location>
        <begin position="20"/>
        <end position="424"/>
    </location>
</feature>
<sequence length="424" mass="46784">MRRIGLFAIAIAAQLATLAQPKVLVPGDAASNSFSAERLQRIDKVLQEYIRNSWIKGATAVIVHNGVIVYNKAFGTGHAQPGAPLKINDIFRIASQTKAITSTAVMMLFEEGKFLLDDPISKYIPAFAHPKVLDKFNALDSSYTTVPAKREITIRDLLTHTSGIDYAQIGSPQMKAIYAKSGIPAGFLPHPQQLAAAIDKLGTLPLVHQPGEKFTYGLNTDVLGRLVEVLSGMSLDDFLRRRIFEPLQMQDTYFHLPDSKRSRLVTVYTEDKKTKGLIPWADTTFRGISVDYPTNNNGYFSGGAGLVSTTMDYAAFLQMILNKGVYNGKRLLARHTVEIMTQNQIGDIPLGNNKFGLGFEITTEKGALKLGQSVGSFAWGGFFGTTYWGDPRENIVALLFIQQWPFSHSEIGDKFKALVYQALQ</sequence>
<dbReference type="Pfam" id="PF00144">
    <property type="entry name" value="Beta-lactamase"/>
    <property type="match status" value="1"/>
</dbReference>
<dbReference type="HOGENOM" id="CLU_020027_11_2_10"/>
<dbReference type="STRING" id="929713.NIASO_15810"/>
<evidence type="ECO:0000256" key="1">
    <source>
        <dbReference type="SAM" id="SignalP"/>
    </source>
</evidence>
<dbReference type="KEGG" id="nso:NIASO_15810"/>
<accession>W0F453</accession>
<dbReference type="AlphaFoldDB" id="W0F453"/>
<protein>
    <submittedName>
        <fullName evidence="3">Beta-lactamase</fullName>
    </submittedName>
</protein>
<dbReference type="InterPro" id="IPR012338">
    <property type="entry name" value="Beta-lactam/transpept-like"/>
</dbReference>
<dbReference type="Gene3D" id="3.40.710.10">
    <property type="entry name" value="DD-peptidase/beta-lactamase superfamily"/>
    <property type="match status" value="1"/>
</dbReference>
<feature type="signal peptide" evidence="1">
    <location>
        <begin position="1"/>
        <end position="19"/>
    </location>
</feature>
<evidence type="ECO:0000259" key="2">
    <source>
        <dbReference type="Pfam" id="PF00144"/>
    </source>
</evidence>
<keyword evidence="4" id="KW-1185">Reference proteome</keyword>
<dbReference type="EMBL" id="CP007035">
    <property type="protein sequence ID" value="AHF16224.1"/>
    <property type="molecule type" value="Genomic_DNA"/>
</dbReference>
<evidence type="ECO:0000313" key="4">
    <source>
        <dbReference type="Proteomes" id="UP000003586"/>
    </source>
</evidence>
<feature type="domain" description="Beta-lactamase-related" evidence="2">
    <location>
        <begin position="42"/>
        <end position="409"/>
    </location>
</feature>